<accession>A0A8J5N2E5</accession>
<organism evidence="1 2">
    <name type="scientific">Homarus americanus</name>
    <name type="common">American lobster</name>
    <dbReference type="NCBI Taxonomy" id="6706"/>
    <lineage>
        <taxon>Eukaryota</taxon>
        <taxon>Metazoa</taxon>
        <taxon>Ecdysozoa</taxon>
        <taxon>Arthropoda</taxon>
        <taxon>Crustacea</taxon>
        <taxon>Multicrustacea</taxon>
        <taxon>Malacostraca</taxon>
        <taxon>Eumalacostraca</taxon>
        <taxon>Eucarida</taxon>
        <taxon>Decapoda</taxon>
        <taxon>Pleocyemata</taxon>
        <taxon>Astacidea</taxon>
        <taxon>Nephropoidea</taxon>
        <taxon>Nephropidae</taxon>
        <taxon>Homarus</taxon>
    </lineage>
</organism>
<protein>
    <submittedName>
        <fullName evidence="1">Uncharacterized protein</fullName>
    </submittedName>
</protein>
<reference evidence="1" key="1">
    <citation type="journal article" date="2021" name="Sci. Adv.">
        <title>The American lobster genome reveals insights on longevity, neural, and immune adaptations.</title>
        <authorList>
            <person name="Polinski J.M."/>
            <person name="Zimin A.V."/>
            <person name="Clark K.F."/>
            <person name="Kohn A.B."/>
            <person name="Sadowski N."/>
            <person name="Timp W."/>
            <person name="Ptitsyn A."/>
            <person name="Khanna P."/>
            <person name="Romanova D.Y."/>
            <person name="Williams P."/>
            <person name="Greenwood S.J."/>
            <person name="Moroz L.L."/>
            <person name="Walt D.R."/>
            <person name="Bodnar A.G."/>
        </authorList>
    </citation>
    <scope>NUCLEOTIDE SEQUENCE</scope>
    <source>
        <strain evidence="1">GMGI-L3</strain>
    </source>
</reference>
<dbReference type="EMBL" id="JAHLQT010011632">
    <property type="protein sequence ID" value="KAG7172063.1"/>
    <property type="molecule type" value="Genomic_DNA"/>
</dbReference>
<dbReference type="AlphaFoldDB" id="A0A8J5N2E5"/>
<keyword evidence="2" id="KW-1185">Reference proteome</keyword>
<sequence length="68" mass="7833">MLPALAFIPQDEVVDAFETLQETIPPEADPVIEYFEDTYIGRRFPVSMWNIYDRVAEDLPRSNNSLEG</sequence>
<evidence type="ECO:0000313" key="2">
    <source>
        <dbReference type="Proteomes" id="UP000747542"/>
    </source>
</evidence>
<name>A0A8J5N2E5_HOMAM</name>
<gene>
    <name evidence="1" type="ORF">Hamer_G001048</name>
</gene>
<dbReference type="Proteomes" id="UP000747542">
    <property type="component" value="Unassembled WGS sequence"/>
</dbReference>
<evidence type="ECO:0000313" key="1">
    <source>
        <dbReference type="EMBL" id="KAG7172063.1"/>
    </source>
</evidence>
<proteinExistence type="predicted"/>
<comment type="caution">
    <text evidence="1">The sequence shown here is derived from an EMBL/GenBank/DDBJ whole genome shotgun (WGS) entry which is preliminary data.</text>
</comment>